<dbReference type="OrthoDB" id="9790149at2"/>
<dbReference type="InterPro" id="IPR052159">
    <property type="entry name" value="Competence_DNA_uptake"/>
</dbReference>
<gene>
    <name evidence="10" type="ORF">DFR49_1482</name>
</gene>
<feature type="region of interest" description="Disordered" evidence="6">
    <location>
        <begin position="698"/>
        <end position="751"/>
    </location>
</feature>
<dbReference type="PANTHER" id="PTHR30619:SF1">
    <property type="entry name" value="RECOMBINATION PROTEIN 2"/>
    <property type="match status" value="1"/>
</dbReference>
<dbReference type="InterPro" id="IPR004477">
    <property type="entry name" value="ComEC_N"/>
</dbReference>
<evidence type="ECO:0000259" key="8">
    <source>
        <dbReference type="Pfam" id="PF03772"/>
    </source>
</evidence>
<sequence>MASSAADAPSTASGPLQFAASRRLGRARDALETWLEAERDQLPLWVPVMLGGGITAWLVLPDSGRWIAALLLLGALALFGVAVGRGGRAGRALTIVAVTAAIGLALIWWRAERVAAPVLAHPTVAAFEARVEAVAPLPARGLVRVRLAPLGNVGMPPHVRANIAEKDVPAGLAPGAVIRLRGWFMPPPEAAVPGAYDFARLAWFDRLGATGRAFAPVTLVSPGTSPGSALRARLSAHIQGEVAGGPGAIAAALATGDRGAIGDSDAEAMRRAGLAHLLSISGLHVTAVVGATMLIVLKLLALSPALALRLRLPLIAAGAGAIAAVGYTWLTGAEVPTIRSCVAALLVLLAIAIGREALTLRLVAAGALIVLVALPESLAGPSFQLSFAAVTAIIALHEHPKVRSWFSARGDGAARRLGRELLSLLLTGLVVEIALAPIALYHFHRSGVYGALANIVAIPLTTFVVMPAEALALVLDAAGLGAPFWWVVDHALRLLLWLAHVVADAPGASAALPAMPDDAFGLMVAGGLWIALWRTRWRRLGAVPLAIGAAWALATPAPDLLVTGDGEHLAIATPKGLALLRERAGDYTRMTLAENSGVTEEPLALADLAEARCSRDLCLADHRAGGRTWRIMATRSDNFVDYDELIRACTNADIVVSARGLPRACRPRWLRLDRQTLARTGGVAISLASGRIVTVRRPGAEQPWRDPPTIAPPRHRRQDARNRSNMRKPPPTRVRSIGSQNSADHRTKTEL</sequence>
<dbReference type="PANTHER" id="PTHR30619">
    <property type="entry name" value="DNA INTERNALIZATION/COMPETENCE PROTEIN COMEC/REC2"/>
    <property type="match status" value="1"/>
</dbReference>
<evidence type="ECO:0000256" key="5">
    <source>
        <dbReference type="ARBA" id="ARBA00023136"/>
    </source>
</evidence>
<feature type="transmembrane region" description="Helical" evidence="7">
    <location>
        <begin position="91"/>
        <end position="109"/>
    </location>
</feature>
<evidence type="ECO:0000313" key="10">
    <source>
        <dbReference type="EMBL" id="RIA46920.1"/>
    </source>
</evidence>
<evidence type="ECO:0000256" key="3">
    <source>
        <dbReference type="ARBA" id="ARBA00022692"/>
    </source>
</evidence>
<evidence type="ECO:0000256" key="1">
    <source>
        <dbReference type="ARBA" id="ARBA00004651"/>
    </source>
</evidence>
<feature type="transmembrane region" description="Helical" evidence="7">
    <location>
        <begin position="66"/>
        <end position="84"/>
    </location>
</feature>
<evidence type="ECO:0000256" key="4">
    <source>
        <dbReference type="ARBA" id="ARBA00022989"/>
    </source>
</evidence>
<feature type="transmembrane region" description="Helical" evidence="7">
    <location>
        <begin position="312"/>
        <end position="330"/>
    </location>
</feature>
<feature type="transmembrane region" description="Helical" evidence="7">
    <location>
        <begin position="358"/>
        <end position="375"/>
    </location>
</feature>
<keyword evidence="5 7" id="KW-0472">Membrane</keyword>
<feature type="transmembrane region" description="Helical" evidence="7">
    <location>
        <begin position="336"/>
        <end position="353"/>
    </location>
</feature>
<keyword evidence="11" id="KW-1185">Reference proteome</keyword>
<feature type="domain" description="DUF4131" evidence="9">
    <location>
        <begin position="66"/>
        <end position="213"/>
    </location>
</feature>
<dbReference type="Pfam" id="PF03772">
    <property type="entry name" value="Competence"/>
    <property type="match status" value="1"/>
</dbReference>
<feature type="transmembrane region" description="Helical" evidence="7">
    <location>
        <begin position="447"/>
        <end position="465"/>
    </location>
</feature>
<feature type="transmembrane region" description="Helical" evidence="7">
    <location>
        <begin position="421"/>
        <end position="441"/>
    </location>
</feature>
<comment type="subcellular location">
    <subcellularLocation>
        <location evidence="1">Cell membrane</location>
        <topology evidence="1">Multi-pass membrane protein</topology>
    </subcellularLocation>
</comment>
<keyword evidence="3 7" id="KW-0812">Transmembrane</keyword>
<accession>A0A397PBI0</accession>
<dbReference type="EMBL" id="QXDC01000002">
    <property type="protein sequence ID" value="RIA46920.1"/>
    <property type="molecule type" value="Genomic_DNA"/>
</dbReference>
<evidence type="ECO:0000313" key="11">
    <source>
        <dbReference type="Proteomes" id="UP000266568"/>
    </source>
</evidence>
<dbReference type="Proteomes" id="UP000266568">
    <property type="component" value="Unassembled WGS sequence"/>
</dbReference>
<reference evidence="10 11" key="1">
    <citation type="submission" date="2018-08" db="EMBL/GenBank/DDBJ databases">
        <title>Genomic Encyclopedia of Type Strains, Phase IV (KMG-IV): sequencing the most valuable type-strain genomes for metagenomic binning, comparative biology and taxonomic classification.</title>
        <authorList>
            <person name="Goeker M."/>
        </authorList>
    </citation>
    <scope>NUCLEOTIDE SEQUENCE [LARGE SCALE GENOMIC DNA]</scope>
    <source>
        <strain evidence="10 11">DSM 25527</strain>
    </source>
</reference>
<feature type="transmembrane region" description="Helical" evidence="7">
    <location>
        <begin position="274"/>
        <end position="300"/>
    </location>
</feature>
<dbReference type="GO" id="GO:0005886">
    <property type="term" value="C:plasma membrane"/>
    <property type="evidence" value="ECO:0007669"/>
    <property type="project" value="UniProtKB-SubCell"/>
</dbReference>
<feature type="transmembrane region" description="Helical" evidence="7">
    <location>
        <begin position="519"/>
        <end position="535"/>
    </location>
</feature>
<feature type="domain" description="ComEC/Rec2-related protein" evidence="8">
    <location>
        <begin position="253"/>
        <end position="536"/>
    </location>
</feature>
<protein>
    <submittedName>
        <fullName evidence="10">Competence protein ComEC</fullName>
    </submittedName>
</protein>
<organism evidence="10 11">
    <name type="scientific">Hephaestia caeni</name>
    <dbReference type="NCBI Taxonomy" id="645617"/>
    <lineage>
        <taxon>Bacteria</taxon>
        <taxon>Pseudomonadati</taxon>
        <taxon>Pseudomonadota</taxon>
        <taxon>Alphaproteobacteria</taxon>
        <taxon>Sphingomonadales</taxon>
        <taxon>Sphingomonadaceae</taxon>
        <taxon>Hephaestia</taxon>
    </lineage>
</organism>
<dbReference type="RefSeq" id="WP_119034955.1">
    <property type="nucleotide sequence ID" value="NZ_QXDC01000002.1"/>
</dbReference>
<dbReference type="Pfam" id="PF13567">
    <property type="entry name" value="DUF4131"/>
    <property type="match status" value="1"/>
</dbReference>
<dbReference type="AlphaFoldDB" id="A0A397PBI0"/>
<keyword evidence="4 7" id="KW-1133">Transmembrane helix</keyword>
<keyword evidence="2" id="KW-1003">Cell membrane</keyword>
<comment type="caution">
    <text evidence="10">The sequence shown here is derived from an EMBL/GenBank/DDBJ whole genome shotgun (WGS) entry which is preliminary data.</text>
</comment>
<evidence type="ECO:0000256" key="2">
    <source>
        <dbReference type="ARBA" id="ARBA00022475"/>
    </source>
</evidence>
<name>A0A397PBI0_9SPHN</name>
<dbReference type="InterPro" id="IPR025405">
    <property type="entry name" value="DUF4131"/>
</dbReference>
<evidence type="ECO:0000259" key="9">
    <source>
        <dbReference type="Pfam" id="PF13567"/>
    </source>
</evidence>
<dbReference type="NCBIfam" id="TIGR00360">
    <property type="entry name" value="ComEC_N-term"/>
    <property type="match status" value="1"/>
</dbReference>
<evidence type="ECO:0000256" key="6">
    <source>
        <dbReference type="SAM" id="MobiDB-lite"/>
    </source>
</evidence>
<proteinExistence type="predicted"/>
<feature type="transmembrane region" description="Helical" evidence="7">
    <location>
        <begin position="42"/>
        <end position="60"/>
    </location>
</feature>
<evidence type="ECO:0000256" key="7">
    <source>
        <dbReference type="SAM" id="Phobius"/>
    </source>
</evidence>